<feature type="compositionally biased region" description="Basic and acidic residues" evidence="3">
    <location>
        <begin position="145"/>
        <end position="155"/>
    </location>
</feature>
<protein>
    <submittedName>
        <fullName evidence="5">Nuclear factor Y</fullName>
    </submittedName>
</protein>
<dbReference type="InterPro" id="IPR009072">
    <property type="entry name" value="Histone-fold"/>
</dbReference>
<dbReference type="SUPFAM" id="SSF47113">
    <property type="entry name" value="Histone-fold"/>
    <property type="match status" value="1"/>
</dbReference>
<evidence type="ECO:0000256" key="1">
    <source>
        <dbReference type="ARBA" id="ARBA00004123"/>
    </source>
</evidence>
<keyword evidence="2" id="KW-0539">Nucleus</keyword>
<accession>A0AAV8CU78</accession>
<gene>
    <name evidence="5" type="ORF">LUZ62_068898</name>
</gene>
<dbReference type="Gene3D" id="1.10.20.10">
    <property type="entry name" value="Histone, subunit A"/>
    <property type="match status" value="1"/>
</dbReference>
<feature type="region of interest" description="Disordered" evidence="3">
    <location>
        <begin position="1"/>
        <end position="45"/>
    </location>
</feature>
<evidence type="ECO:0000256" key="3">
    <source>
        <dbReference type="SAM" id="MobiDB-lite"/>
    </source>
</evidence>
<comment type="caution">
    <text evidence="5">The sequence shown here is derived from an EMBL/GenBank/DDBJ whole genome shotgun (WGS) entry which is preliminary data.</text>
</comment>
<dbReference type="GO" id="GO:0006272">
    <property type="term" value="P:leading strand elongation"/>
    <property type="evidence" value="ECO:0007669"/>
    <property type="project" value="TreeGrafter"/>
</dbReference>
<feature type="compositionally biased region" description="Low complexity" evidence="3">
    <location>
        <begin position="10"/>
        <end position="26"/>
    </location>
</feature>
<feature type="compositionally biased region" description="Pro residues" evidence="3">
    <location>
        <begin position="27"/>
        <end position="40"/>
    </location>
</feature>
<evidence type="ECO:0000259" key="4">
    <source>
        <dbReference type="Pfam" id="PF00808"/>
    </source>
</evidence>
<dbReference type="Pfam" id="PF00808">
    <property type="entry name" value="CBFD_NFYB_HMF"/>
    <property type="match status" value="1"/>
</dbReference>
<evidence type="ECO:0000313" key="5">
    <source>
        <dbReference type="EMBL" id="KAJ4758523.1"/>
    </source>
</evidence>
<dbReference type="EMBL" id="JAMFTS010000004">
    <property type="protein sequence ID" value="KAJ4758523.1"/>
    <property type="molecule type" value="Genomic_DNA"/>
</dbReference>
<dbReference type="GO" id="GO:0008622">
    <property type="term" value="C:epsilon DNA polymerase complex"/>
    <property type="evidence" value="ECO:0007669"/>
    <property type="project" value="TreeGrafter"/>
</dbReference>
<comment type="subcellular location">
    <subcellularLocation>
        <location evidence="1">Nucleus</location>
    </subcellularLocation>
</comment>
<reference evidence="5" key="1">
    <citation type="submission" date="2022-08" db="EMBL/GenBank/DDBJ databases">
        <authorList>
            <person name="Marques A."/>
        </authorList>
    </citation>
    <scope>NUCLEOTIDE SEQUENCE</scope>
    <source>
        <strain evidence="5">RhyPub2mFocal</strain>
        <tissue evidence="5">Leaves</tissue>
    </source>
</reference>
<dbReference type="GO" id="GO:0008623">
    <property type="term" value="C:CHRAC"/>
    <property type="evidence" value="ECO:0007669"/>
    <property type="project" value="TreeGrafter"/>
</dbReference>
<dbReference type="PANTHER" id="PTHR46172">
    <property type="entry name" value="DNA POLYMERASE EPSILON SUBUNIT 3"/>
    <property type="match status" value="1"/>
</dbReference>
<dbReference type="GO" id="GO:0046982">
    <property type="term" value="F:protein heterodimerization activity"/>
    <property type="evidence" value="ECO:0007669"/>
    <property type="project" value="InterPro"/>
</dbReference>
<feature type="domain" description="Transcription factor CBF/NF-Y/archaeal histone" evidence="4">
    <location>
        <begin position="46"/>
        <end position="115"/>
    </location>
</feature>
<organism evidence="5 6">
    <name type="scientific">Rhynchospora pubera</name>
    <dbReference type="NCBI Taxonomy" id="906938"/>
    <lineage>
        <taxon>Eukaryota</taxon>
        <taxon>Viridiplantae</taxon>
        <taxon>Streptophyta</taxon>
        <taxon>Embryophyta</taxon>
        <taxon>Tracheophyta</taxon>
        <taxon>Spermatophyta</taxon>
        <taxon>Magnoliopsida</taxon>
        <taxon>Liliopsida</taxon>
        <taxon>Poales</taxon>
        <taxon>Cyperaceae</taxon>
        <taxon>Cyperoideae</taxon>
        <taxon>Rhynchosporeae</taxon>
        <taxon>Rhynchospora</taxon>
    </lineage>
</organism>
<dbReference type="InterPro" id="IPR051377">
    <property type="entry name" value="DNA_Pol-Epsilon_Subunit"/>
</dbReference>
<dbReference type="Proteomes" id="UP001140206">
    <property type="component" value="Chromosome 4"/>
</dbReference>
<keyword evidence="6" id="KW-1185">Reference proteome</keyword>
<dbReference type="PANTHER" id="PTHR46172:SF1">
    <property type="entry name" value="DNA POLYMERASE EPSILON SUBUNIT 3"/>
    <property type="match status" value="1"/>
</dbReference>
<dbReference type="GO" id="GO:0031507">
    <property type="term" value="P:heterochromatin formation"/>
    <property type="evidence" value="ECO:0007669"/>
    <property type="project" value="TreeGrafter"/>
</dbReference>
<feature type="region of interest" description="Disordered" evidence="3">
    <location>
        <begin position="137"/>
        <end position="175"/>
    </location>
</feature>
<proteinExistence type="predicted"/>
<feature type="compositionally biased region" description="Polar residues" evidence="3">
    <location>
        <begin position="157"/>
        <end position="169"/>
    </location>
</feature>
<evidence type="ECO:0000313" key="6">
    <source>
        <dbReference type="Proteomes" id="UP001140206"/>
    </source>
</evidence>
<dbReference type="GO" id="GO:0006974">
    <property type="term" value="P:DNA damage response"/>
    <property type="evidence" value="ECO:0007669"/>
    <property type="project" value="TreeGrafter"/>
</dbReference>
<evidence type="ECO:0000256" key="2">
    <source>
        <dbReference type="ARBA" id="ARBA00023242"/>
    </source>
</evidence>
<name>A0AAV8CU78_9POAL</name>
<dbReference type="InterPro" id="IPR003958">
    <property type="entry name" value="CBFA_NFYB_domain"/>
</dbReference>
<dbReference type="AlphaFoldDB" id="A0AAV8CU78"/>
<dbReference type="GO" id="GO:0031490">
    <property type="term" value="F:chromatin DNA binding"/>
    <property type="evidence" value="ECO:0007669"/>
    <property type="project" value="TreeGrafter"/>
</dbReference>
<dbReference type="CDD" id="cd22928">
    <property type="entry name" value="HFD_POLE3_DPB4"/>
    <property type="match status" value="1"/>
</dbReference>
<sequence>MAKKKGEGAEAGSGPAASQVAEEASPSPAPAPAPAPPPVPEADVEELPRAIVRRLVKEKLSELAGEADVNVNKDALLAFGESARIFIHYLSATANDICKESKRQTINVEDVLKALEEIEFNEFIEPLRSALEDFRKKNAAKKSGSKSEKKRKAEQDLTGSQTKTGSQEENLVESG</sequence>